<name>A0A9X1DFD4_9SPHN</name>
<evidence type="ECO:0000313" key="2">
    <source>
        <dbReference type="EMBL" id="MBT2188854.1"/>
    </source>
</evidence>
<dbReference type="RefSeq" id="WP_214625110.1">
    <property type="nucleotide sequence ID" value="NZ_JAHGAW010000013.1"/>
</dbReference>
<accession>A0A9X1DFD4</accession>
<organism evidence="2 3">
    <name type="scientific">Sphingobium nicotianae</name>
    <dbReference type="NCBI Taxonomy" id="2782607"/>
    <lineage>
        <taxon>Bacteria</taxon>
        <taxon>Pseudomonadati</taxon>
        <taxon>Pseudomonadota</taxon>
        <taxon>Alphaproteobacteria</taxon>
        <taxon>Sphingomonadales</taxon>
        <taxon>Sphingomonadaceae</taxon>
        <taxon>Sphingobium</taxon>
    </lineage>
</organism>
<dbReference type="SUPFAM" id="SSF52096">
    <property type="entry name" value="ClpP/crotonase"/>
    <property type="match status" value="1"/>
</dbReference>
<proteinExistence type="predicted"/>
<reference evidence="2" key="1">
    <citation type="submission" date="2021-05" db="EMBL/GenBank/DDBJ databases">
        <title>Genome of Sphingobium sp. strain.</title>
        <authorList>
            <person name="Fan R."/>
        </authorList>
    </citation>
    <scope>NUCLEOTIDE SEQUENCE</scope>
    <source>
        <strain evidence="2">H33</strain>
    </source>
</reference>
<feature type="signal peptide" evidence="1">
    <location>
        <begin position="1"/>
        <end position="21"/>
    </location>
</feature>
<dbReference type="InterPro" id="IPR029045">
    <property type="entry name" value="ClpP/crotonase-like_dom_sf"/>
</dbReference>
<dbReference type="Gene3D" id="3.90.226.10">
    <property type="entry name" value="2-enoyl-CoA Hydratase, Chain A, domain 1"/>
    <property type="match status" value="1"/>
</dbReference>
<protein>
    <recommendedName>
        <fullName evidence="4">Peptidase S41</fullName>
    </recommendedName>
</protein>
<evidence type="ECO:0000313" key="3">
    <source>
        <dbReference type="Proteomes" id="UP001138757"/>
    </source>
</evidence>
<dbReference type="AlphaFoldDB" id="A0A9X1DFD4"/>
<feature type="chain" id="PRO_5040877855" description="Peptidase S41" evidence="1">
    <location>
        <begin position="22"/>
        <end position="390"/>
    </location>
</feature>
<comment type="caution">
    <text evidence="2">The sequence shown here is derived from an EMBL/GenBank/DDBJ whole genome shotgun (WGS) entry which is preliminary data.</text>
</comment>
<keyword evidence="1" id="KW-0732">Signal</keyword>
<dbReference type="EMBL" id="JAHGAW010000013">
    <property type="protein sequence ID" value="MBT2188854.1"/>
    <property type="molecule type" value="Genomic_DNA"/>
</dbReference>
<dbReference type="Proteomes" id="UP001138757">
    <property type="component" value="Unassembled WGS sequence"/>
</dbReference>
<keyword evidence="3" id="KW-1185">Reference proteome</keyword>
<evidence type="ECO:0000256" key="1">
    <source>
        <dbReference type="SAM" id="SignalP"/>
    </source>
</evidence>
<sequence>MRTVWLATGLALIAAQGRASAAPAATDYAADAKALDAIIAENYAYLDRFGDTVPSSAKLDAERDAVADHDSLLHYAEDKIAALADHHAITGSSFKTSWGLVPSYADLWIVADADGYRIDAVKDGSPAQGAQIAIGYHLKAVDGVPIDAAIAAYWHDLGLEAVTDSERRAFAARVLAAGRRDRARHLVVDADDADMPLTLPNLYQSRPGDRPPVTLTVQTRRATIRFNDSLGNSDTIAAFDAAMATVPQGAHLVIDLTDTGSGGDSLIARAVMSWFVDRPRFYQKHRLVAEERSSGIVREWVEEVYPRAGKHFAGPVSVRVGRWTGSMGEGMAIGFMSIGVPVCGGAMAGLRGAVYDFTLPATGMVVKLPAERVYTPGGKPREDVVPPPCR</sequence>
<evidence type="ECO:0008006" key="4">
    <source>
        <dbReference type="Google" id="ProtNLM"/>
    </source>
</evidence>
<gene>
    <name evidence="2" type="ORF">KK488_18060</name>
</gene>